<organism evidence="1 2">
    <name type="scientific">Acaulospora colombiana</name>
    <dbReference type="NCBI Taxonomy" id="27376"/>
    <lineage>
        <taxon>Eukaryota</taxon>
        <taxon>Fungi</taxon>
        <taxon>Fungi incertae sedis</taxon>
        <taxon>Mucoromycota</taxon>
        <taxon>Glomeromycotina</taxon>
        <taxon>Glomeromycetes</taxon>
        <taxon>Diversisporales</taxon>
        <taxon>Acaulosporaceae</taxon>
        <taxon>Acaulospora</taxon>
    </lineage>
</organism>
<keyword evidence="2" id="KW-1185">Reference proteome</keyword>
<evidence type="ECO:0000313" key="2">
    <source>
        <dbReference type="Proteomes" id="UP000789525"/>
    </source>
</evidence>
<accession>A0ACA9Q0C3</accession>
<protein>
    <submittedName>
        <fullName evidence="1">6195_t:CDS:1</fullName>
    </submittedName>
</protein>
<dbReference type="Proteomes" id="UP000789525">
    <property type="component" value="Unassembled WGS sequence"/>
</dbReference>
<evidence type="ECO:0000313" key="1">
    <source>
        <dbReference type="EMBL" id="CAG8730314.1"/>
    </source>
</evidence>
<dbReference type="EMBL" id="CAJVPT010042557">
    <property type="protein sequence ID" value="CAG8730314.1"/>
    <property type="molecule type" value="Genomic_DNA"/>
</dbReference>
<comment type="caution">
    <text evidence="1">The sequence shown here is derived from an EMBL/GenBank/DDBJ whole genome shotgun (WGS) entry which is preliminary data.</text>
</comment>
<sequence length="275" mass="30788">ENEYHCNAYDSSYNLAYDEPPPFVERRFGRLRGRRDLLRMVDESTPIVTPKSCGVRLTSKRFDPAGMTCSRPVGHLELSLSFSRRRWLEKGECSLYAQGLADARTLRGSRLRGSGKARERGMFLETKRIEEANNERNVSGQARRELRNPNANLVGAKIAQKGDCLRAWLLFQAFCVFAALPSWREMNGVYGSPNGRWEPEGVHTWCTESATVMLRGLRQKQFTLLKLASDGLSPYGSTPFERLKIDGIIVKSTTPICLSPCSLSSGPWIGAPDAP</sequence>
<name>A0ACA9Q0C3_9GLOM</name>
<feature type="non-terminal residue" evidence="1">
    <location>
        <position position="1"/>
    </location>
</feature>
<gene>
    <name evidence="1" type="ORF">ACOLOM_LOCUS11595</name>
</gene>
<proteinExistence type="predicted"/>
<reference evidence="1" key="1">
    <citation type="submission" date="2021-06" db="EMBL/GenBank/DDBJ databases">
        <authorList>
            <person name="Kallberg Y."/>
            <person name="Tangrot J."/>
            <person name="Rosling A."/>
        </authorList>
    </citation>
    <scope>NUCLEOTIDE SEQUENCE</scope>
    <source>
        <strain evidence="1">CL356</strain>
    </source>
</reference>